<accession>A0A099D8T9</accession>
<dbReference type="PANTHER" id="PTHR21621">
    <property type="entry name" value="RIBOSOMAL PROTEIN S6 MODIFICATION PROTEIN"/>
    <property type="match status" value="1"/>
</dbReference>
<dbReference type="EMBL" id="JPMV01000011">
    <property type="protein sequence ID" value="KGI82444.1"/>
    <property type="molecule type" value="Genomic_DNA"/>
</dbReference>
<dbReference type="SUPFAM" id="SSF56059">
    <property type="entry name" value="Glutathione synthetase ATP-binding domain-like"/>
    <property type="match status" value="1"/>
</dbReference>
<reference evidence="2 5" key="2">
    <citation type="submission" date="2017-08" db="EMBL/GenBank/DDBJ databases">
        <title>The complete genome sequence of moderately halophilic actinomycete Actinopolyspora erythraea YIM 90600, the producer of novel erythromycin, novel actinopolysporins A-C and tubercidin.</title>
        <authorList>
            <person name="Yin M."/>
            <person name="Tang S."/>
        </authorList>
    </citation>
    <scope>NUCLEOTIDE SEQUENCE [LARGE SCALE GENOMIC DNA]</scope>
    <source>
        <strain evidence="2 5">YIM 90600</strain>
    </source>
</reference>
<organism evidence="2 5">
    <name type="scientific">Actinopolyspora erythraea</name>
    <dbReference type="NCBI Taxonomy" id="414996"/>
    <lineage>
        <taxon>Bacteria</taxon>
        <taxon>Bacillati</taxon>
        <taxon>Actinomycetota</taxon>
        <taxon>Actinomycetes</taxon>
        <taxon>Actinopolysporales</taxon>
        <taxon>Actinopolysporaceae</taxon>
        <taxon>Actinopolyspora</taxon>
    </lineage>
</organism>
<dbReference type="eggNOG" id="COG0189">
    <property type="taxonomic scope" value="Bacteria"/>
</dbReference>
<dbReference type="GO" id="GO:0005737">
    <property type="term" value="C:cytoplasm"/>
    <property type="evidence" value="ECO:0007669"/>
    <property type="project" value="TreeGrafter"/>
</dbReference>
<evidence type="ECO:0000313" key="3">
    <source>
        <dbReference type="EMBL" id="KGI82444.1"/>
    </source>
</evidence>
<evidence type="ECO:0000313" key="4">
    <source>
        <dbReference type="Proteomes" id="UP000029737"/>
    </source>
</evidence>
<feature type="domain" description="MvdD-like pre-ATP grasp" evidence="1">
    <location>
        <begin position="3"/>
        <end position="116"/>
    </location>
</feature>
<evidence type="ECO:0000313" key="2">
    <source>
        <dbReference type="EMBL" id="ASU80189.1"/>
    </source>
</evidence>
<dbReference type="InterPro" id="IPR048936">
    <property type="entry name" value="MvdD-like_ATPgrasp"/>
</dbReference>
<dbReference type="EMBL" id="CP022752">
    <property type="protein sequence ID" value="ASU80189.1"/>
    <property type="molecule type" value="Genomic_DNA"/>
</dbReference>
<dbReference type="OrthoDB" id="9794735at2"/>
<dbReference type="Gene3D" id="3.30.470.20">
    <property type="entry name" value="ATP-grasp fold, B domain"/>
    <property type="match status" value="1"/>
</dbReference>
<keyword evidence="4" id="KW-1185">Reference proteome</keyword>
<dbReference type="Pfam" id="PF21068">
    <property type="entry name" value="ATPgraspMvdD"/>
    <property type="match status" value="1"/>
</dbReference>
<protein>
    <submittedName>
        <fullName evidence="2">RimK domain-containing protein</fullName>
    </submittedName>
</protein>
<dbReference type="PANTHER" id="PTHR21621:SF0">
    <property type="entry name" value="BETA-CITRYLGLUTAMATE SYNTHASE B-RELATED"/>
    <property type="match status" value="1"/>
</dbReference>
<dbReference type="HOGENOM" id="CLU_055286_0_1_11"/>
<evidence type="ECO:0000259" key="1">
    <source>
        <dbReference type="Pfam" id="PF21068"/>
    </source>
</evidence>
<dbReference type="AlphaFoldDB" id="A0A099D8T9"/>
<dbReference type="Proteomes" id="UP000215043">
    <property type="component" value="Chromosome"/>
</dbReference>
<dbReference type="GO" id="GO:0009432">
    <property type="term" value="P:SOS response"/>
    <property type="evidence" value="ECO:0007669"/>
    <property type="project" value="TreeGrafter"/>
</dbReference>
<evidence type="ECO:0000313" key="5">
    <source>
        <dbReference type="Proteomes" id="UP000215043"/>
    </source>
</evidence>
<reference evidence="3 4" key="1">
    <citation type="journal article" date="2014" name="PLoS ONE">
        <title>Identification and Characterization of a New Erythromycin Biosynthetic Gene Cluster in Actinopolyspora erythraea YIM90600, a Novel Erythronolide-Producing Halophilic Actinomycete Isolated from Salt Field.</title>
        <authorList>
            <person name="Chen D."/>
            <person name="Feng J."/>
            <person name="Huang L."/>
            <person name="Zhang Q."/>
            <person name="Wu J."/>
            <person name="Zhu X."/>
            <person name="Duan Y."/>
            <person name="Xu Z."/>
        </authorList>
    </citation>
    <scope>NUCLEOTIDE SEQUENCE [LARGE SCALE GENOMIC DNA]</scope>
    <source>
        <strain evidence="3 4">YIM90600</strain>
    </source>
</reference>
<name>A0A099D8T9_9ACTN</name>
<dbReference type="RefSeq" id="WP_043570356.1">
    <property type="nucleotide sequence ID" value="NZ_CP022752.1"/>
</dbReference>
<dbReference type="Proteomes" id="UP000029737">
    <property type="component" value="Unassembled WGS sequence"/>
</dbReference>
<dbReference type="KEGG" id="aey:CDG81_20095"/>
<gene>
    <name evidence="2" type="ORF">CDG81_20095</name>
    <name evidence="3" type="ORF">IL38_04795</name>
</gene>
<sequence>MTVLILARDIDPSADAMVEAVQQRGTRVHRVNTGWFPARLGLAAELRGDRWCGHLTTPTRTIDLSEITGVYYRAPEAFRFPNEWEPQVRQHAFLEAKYGLGGVLASLPAIWVNHPSRLADAAYKPVQLATASRLGLCVPETALTNEPTSFTSFAVRGRTITKMLGNTSLTSDDTHSVAWTRVLDAADLDDLNGIESTVHLAQRWVPKRAEARVIAVGDTITTVRIEAGNAASHVDWRSDIGALHYELVTPPQRVADGVRALMRRFGLLYGALDFVITPEGQWVFLEINPGGQYGWLEAATGAAITGQLAELLTSDPTDHEEHHHVTA</sequence>
<dbReference type="GO" id="GO:0018169">
    <property type="term" value="F:ribosomal S6-glutamic acid ligase activity"/>
    <property type="evidence" value="ECO:0007669"/>
    <property type="project" value="TreeGrafter"/>
</dbReference>
<proteinExistence type="predicted"/>